<sequence length="91" mass="10062">MKQRTALPAEVVVADIREPKRVVVPSDAPPSELDLTRQLLKDGGEEKEVPPPGRNDESVKLRKSEEEGTAGALLALGPRLQEPVETKQWKR</sequence>
<protein>
    <submittedName>
        <fullName evidence="2">Uncharacterized protein</fullName>
    </submittedName>
</protein>
<dbReference type="Proteomes" id="UP001476798">
    <property type="component" value="Unassembled WGS sequence"/>
</dbReference>
<reference evidence="2 3" key="1">
    <citation type="submission" date="2021-06" db="EMBL/GenBank/DDBJ databases">
        <authorList>
            <person name="Palmer J.M."/>
        </authorList>
    </citation>
    <scope>NUCLEOTIDE SEQUENCE [LARGE SCALE GENOMIC DNA]</scope>
    <source>
        <strain evidence="2 3">GA_2019</strain>
        <tissue evidence="2">Muscle</tissue>
    </source>
</reference>
<accession>A0ABV0PUX4</accession>
<feature type="compositionally biased region" description="Basic and acidic residues" evidence="1">
    <location>
        <begin position="82"/>
        <end position="91"/>
    </location>
</feature>
<dbReference type="EMBL" id="JAHRIO010090017">
    <property type="protein sequence ID" value="MEQ2187161.1"/>
    <property type="molecule type" value="Genomic_DNA"/>
</dbReference>
<evidence type="ECO:0000313" key="3">
    <source>
        <dbReference type="Proteomes" id="UP001476798"/>
    </source>
</evidence>
<feature type="compositionally biased region" description="Basic and acidic residues" evidence="1">
    <location>
        <begin position="41"/>
        <end position="66"/>
    </location>
</feature>
<name>A0ABV0PUX4_9TELE</name>
<proteinExistence type="predicted"/>
<comment type="caution">
    <text evidence="2">The sequence shown here is derived from an EMBL/GenBank/DDBJ whole genome shotgun (WGS) entry which is preliminary data.</text>
</comment>
<organism evidence="2 3">
    <name type="scientific">Goodea atripinnis</name>
    <dbReference type="NCBI Taxonomy" id="208336"/>
    <lineage>
        <taxon>Eukaryota</taxon>
        <taxon>Metazoa</taxon>
        <taxon>Chordata</taxon>
        <taxon>Craniata</taxon>
        <taxon>Vertebrata</taxon>
        <taxon>Euteleostomi</taxon>
        <taxon>Actinopterygii</taxon>
        <taxon>Neopterygii</taxon>
        <taxon>Teleostei</taxon>
        <taxon>Neoteleostei</taxon>
        <taxon>Acanthomorphata</taxon>
        <taxon>Ovalentaria</taxon>
        <taxon>Atherinomorphae</taxon>
        <taxon>Cyprinodontiformes</taxon>
        <taxon>Goodeidae</taxon>
        <taxon>Goodea</taxon>
    </lineage>
</organism>
<keyword evidence="3" id="KW-1185">Reference proteome</keyword>
<evidence type="ECO:0000256" key="1">
    <source>
        <dbReference type="SAM" id="MobiDB-lite"/>
    </source>
</evidence>
<evidence type="ECO:0000313" key="2">
    <source>
        <dbReference type="EMBL" id="MEQ2187161.1"/>
    </source>
</evidence>
<feature type="region of interest" description="Disordered" evidence="1">
    <location>
        <begin position="41"/>
        <end position="91"/>
    </location>
</feature>
<gene>
    <name evidence="2" type="ORF">GOODEAATRI_001754</name>
</gene>